<evidence type="ECO:0000256" key="1">
    <source>
        <dbReference type="SAM" id="MobiDB-lite"/>
    </source>
</evidence>
<name>A0A8R2NW29_ACYPI</name>
<accession>A0A8R2NW29</accession>
<organism evidence="2 3">
    <name type="scientific">Acyrthosiphon pisum</name>
    <name type="common">Pea aphid</name>
    <dbReference type="NCBI Taxonomy" id="7029"/>
    <lineage>
        <taxon>Eukaryota</taxon>
        <taxon>Metazoa</taxon>
        <taxon>Ecdysozoa</taxon>
        <taxon>Arthropoda</taxon>
        <taxon>Hexapoda</taxon>
        <taxon>Insecta</taxon>
        <taxon>Pterygota</taxon>
        <taxon>Neoptera</taxon>
        <taxon>Paraneoptera</taxon>
        <taxon>Hemiptera</taxon>
        <taxon>Sternorrhyncha</taxon>
        <taxon>Aphidomorpha</taxon>
        <taxon>Aphidoidea</taxon>
        <taxon>Aphididae</taxon>
        <taxon>Macrosiphini</taxon>
        <taxon>Acyrthosiphon</taxon>
    </lineage>
</organism>
<evidence type="ECO:0000313" key="2">
    <source>
        <dbReference type="EnsemblMetazoa" id="XP_029348301.1"/>
    </source>
</evidence>
<dbReference type="GeneID" id="107883859"/>
<dbReference type="KEGG" id="api:107883859"/>
<proteinExistence type="predicted"/>
<reference evidence="2" key="2">
    <citation type="submission" date="2022-06" db="UniProtKB">
        <authorList>
            <consortium name="EnsemblMetazoa"/>
        </authorList>
    </citation>
    <scope>IDENTIFICATION</scope>
</reference>
<reference evidence="3" key="1">
    <citation type="submission" date="2010-06" db="EMBL/GenBank/DDBJ databases">
        <authorList>
            <person name="Jiang H."/>
            <person name="Abraham K."/>
            <person name="Ali S."/>
            <person name="Alsbrooks S.L."/>
            <person name="Anim B.N."/>
            <person name="Anosike U.S."/>
            <person name="Attaway T."/>
            <person name="Bandaranaike D.P."/>
            <person name="Battles P.K."/>
            <person name="Bell S.N."/>
            <person name="Bell A.V."/>
            <person name="Beltran B."/>
            <person name="Bickham C."/>
            <person name="Bustamante Y."/>
            <person name="Caleb T."/>
            <person name="Canada A."/>
            <person name="Cardenas V."/>
            <person name="Carter K."/>
            <person name="Chacko J."/>
            <person name="Chandrabose M.N."/>
            <person name="Chavez D."/>
            <person name="Chavez A."/>
            <person name="Chen L."/>
            <person name="Chu H.-S."/>
            <person name="Claassen K.J."/>
            <person name="Cockrell R."/>
            <person name="Collins M."/>
            <person name="Cooper J.A."/>
            <person name="Cree A."/>
            <person name="Curry S.M."/>
            <person name="Da Y."/>
            <person name="Dao M.D."/>
            <person name="Das B."/>
            <person name="Davila M.-L."/>
            <person name="Davy-Carroll L."/>
            <person name="Denson S."/>
            <person name="Dinh H."/>
            <person name="Ebong V.E."/>
            <person name="Edwards J.R."/>
            <person name="Egan A."/>
            <person name="El-Daye J."/>
            <person name="Escobedo L."/>
            <person name="Fernandez S."/>
            <person name="Fernando P.R."/>
            <person name="Flagg N."/>
            <person name="Forbes L.D."/>
            <person name="Fowler R.G."/>
            <person name="Fu Q."/>
            <person name="Gabisi R.A."/>
            <person name="Ganer J."/>
            <person name="Garbino Pronczuk A."/>
            <person name="Garcia R.M."/>
            <person name="Garner T."/>
            <person name="Garrett T.E."/>
            <person name="Gonzalez D.A."/>
            <person name="Hamid H."/>
            <person name="Hawkins E.S."/>
            <person name="Hirani K."/>
            <person name="Hogues M.E."/>
            <person name="Hollins B."/>
            <person name="Hsiao C.-H."/>
            <person name="Jabil R."/>
            <person name="James M.L."/>
            <person name="Jhangiani S.N."/>
            <person name="Johnson B."/>
            <person name="Johnson Q."/>
            <person name="Joshi V."/>
            <person name="Kalu J.B."/>
            <person name="Kam C."/>
            <person name="Kashfia A."/>
            <person name="Keebler J."/>
            <person name="Kisamo H."/>
            <person name="Kovar C.L."/>
            <person name="Lago L.A."/>
            <person name="Lai C.-Y."/>
            <person name="Laidlaw J."/>
            <person name="Lara F."/>
            <person name="Le T.-K."/>
            <person name="Lee S.L."/>
            <person name="Legall F.H."/>
            <person name="Lemon S.J."/>
            <person name="Lewis L.R."/>
            <person name="Li B."/>
            <person name="Liu Y."/>
            <person name="Liu Y.-S."/>
            <person name="Lopez J."/>
            <person name="Lozado R.J."/>
            <person name="Lu J."/>
            <person name="Madu R.C."/>
            <person name="Maheshwari M."/>
            <person name="Maheshwari R."/>
            <person name="Malloy K."/>
            <person name="Martinez E."/>
            <person name="Mathew T."/>
            <person name="Mercado I.C."/>
            <person name="Mercado C."/>
            <person name="Meyer B."/>
            <person name="Montgomery K."/>
            <person name="Morgan M.B."/>
            <person name="Munidasa M."/>
            <person name="Nazareth L.V."/>
            <person name="Nelson J."/>
            <person name="Ng B.M."/>
            <person name="Nguyen N.B."/>
            <person name="Nguyen P.Q."/>
            <person name="Nguyen T."/>
            <person name="Obregon M."/>
            <person name="Okwuonu G.O."/>
            <person name="Onwere C.G."/>
            <person name="Orozco G."/>
            <person name="Parra A."/>
            <person name="Patel S."/>
            <person name="Patil S."/>
            <person name="Perez A."/>
            <person name="Perez Y."/>
            <person name="Pham C."/>
            <person name="Primus E.L."/>
            <person name="Pu L.-L."/>
            <person name="Puazo M."/>
            <person name="Qin X."/>
            <person name="Quiroz J.B."/>
            <person name="Reese J."/>
            <person name="Richards S."/>
            <person name="Rives C.M."/>
            <person name="Robberts R."/>
            <person name="Ruiz S.J."/>
            <person name="Ruiz M.J."/>
            <person name="Santibanez J."/>
            <person name="Schneider B.W."/>
            <person name="Sisson I."/>
            <person name="Smith M."/>
            <person name="Sodergren E."/>
            <person name="Song X.-Z."/>
            <person name="Song B.B."/>
            <person name="Summersgill H."/>
            <person name="Thelus R."/>
            <person name="Thornton R.D."/>
            <person name="Trejos Z.Y."/>
            <person name="Usmani K."/>
            <person name="Vattathil S."/>
            <person name="Villasana D."/>
            <person name="Walker D.L."/>
            <person name="Wang S."/>
            <person name="Wang K."/>
            <person name="White C.S."/>
            <person name="Williams A.C."/>
            <person name="Williamson J."/>
            <person name="Wilson K."/>
            <person name="Woghiren I.O."/>
            <person name="Woodworth J.R."/>
            <person name="Worley K.C."/>
            <person name="Wright R.A."/>
            <person name="Wu W."/>
            <person name="Young L."/>
            <person name="Zhang L."/>
            <person name="Zhang J."/>
            <person name="Zhu Y."/>
            <person name="Muzny D.M."/>
            <person name="Weinstock G."/>
            <person name="Gibbs R.A."/>
        </authorList>
    </citation>
    <scope>NUCLEOTIDE SEQUENCE [LARGE SCALE GENOMIC DNA]</scope>
    <source>
        <strain evidence="3">LSR1</strain>
    </source>
</reference>
<keyword evidence="3" id="KW-1185">Reference proteome</keyword>
<dbReference type="AlphaFoldDB" id="A0A8R2NW29"/>
<dbReference type="OrthoDB" id="6602498at2759"/>
<dbReference type="Proteomes" id="UP000007819">
    <property type="component" value="Unassembled WGS sequence"/>
</dbReference>
<sequence>MTEAVVSGKDTCCLFINNGNDLLTLKKVVSEKTDKDGEIQKLNKSIDTNGSESNTDRNITIGSICTQEDRESETIYITNENSNEADVNNSEKDIQKKKMTEAVVSGKDTCCLFINNGNDLLTLKKVVSEKTDKDGEIQKLNKSIDTNGSESNTVCNITIGSICTQEDSESETINTTNENSNEADVNNSEKDIQVTSIKCQDDPYSPSGSPYDSDSHNLQNDYTELNNIGSPASNFNISRRAPIHSQNDLDTTFEDNHFLPKKEILNNERKRKFETMAAQDQKSTKILKLWNLMKYPFQKITSGTSIRENKSNISIPEIITEPELAVCKNTEETEKKNTQHNFEADDGIEDTSINVNTQPICNIM</sequence>
<evidence type="ECO:0000313" key="3">
    <source>
        <dbReference type="Proteomes" id="UP000007819"/>
    </source>
</evidence>
<protein>
    <submittedName>
        <fullName evidence="2">Uncharacterized protein</fullName>
    </submittedName>
</protein>
<dbReference type="RefSeq" id="XP_029348301.1">
    <property type="nucleotide sequence ID" value="XM_029492441.1"/>
</dbReference>
<feature type="region of interest" description="Disordered" evidence="1">
    <location>
        <begin position="168"/>
        <end position="188"/>
    </location>
</feature>
<feature type="compositionally biased region" description="Low complexity" evidence="1">
    <location>
        <begin position="171"/>
        <end position="182"/>
    </location>
</feature>
<dbReference type="EnsemblMetazoa" id="XM_029492441.1">
    <property type="protein sequence ID" value="XP_029348301.1"/>
    <property type="gene ID" value="LOC107883859"/>
</dbReference>